<sequence>MSRTQTARFFTGGFFILTALLVSGCASLHTDRILATAGALPEPVELTAVPFFPQEEYQCGPAALATVLNWSGVSITPAELAPQMYLPERRGSLQLELLGTARRHGRVPYVLQPQLETLLAEVSSGNPVLVLQNLSLPWYPKWHYAVVVGFDLKRDRVILRSGPIERHETPFKVFERTWRRSNYWALVVLSPDRLPFTAEEIPYVQAVAPLERLSRWPETATAYATALTRWPKSLAARMGLGNSRYALGDLRGAEEAFRRATQDHPDAGATFNNLAQTLADQGRLPEAQAAAQRAVELGGPQHKTFRETLKQIETKIENKN</sequence>
<keyword evidence="1" id="KW-0802">TPR repeat</keyword>
<dbReference type="CDD" id="cd02549">
    <property type="entry name" value="Peptidase_C39A"/>
    <property type="match status" value="1"/>
</dbReference>
<evidence type="ECO:0000313" key="4">
    <source>
        <dbReference type="Proteomes" id="UP000243180"/>
    </source>
</evidence>
<dbReference type="Proteomes" id="UP000243180">
    <property type="component" value="Chromosome"/>
</dbReference>
<dbReference type="InParanoid" id="A0A1B4XJ69"/>
<proteinExistence type="predicted"/>
<dbReference type="InterPro" id="IPR039563">
    <property type="entry name" value="Peptidase_C39_single_dom"/>
</dbReference>
<dbReference type="PROSITE" id="PS50005">
    <property type="entry name" value="TPR"/>
    <property type="match status" value="1"/>
</dbReference>
<dbReference type="KEGG" id="slim:SCL_2565"/>
<feature type="repeat" description="TPR" evidence="1">
    <location>
        <begin position="234"/>
        <end position="267"/>
    </location>
</feature>
<dbReference type="Pfam" id="PF13529">
    <property type="entry name" value="Peptidase_C39_2"/>
    <property type="match status" value="1"/>
</dbReference>
<dbReference type="NCBIfam" id="NF033920">
    <property type="entry name" value="C39_PA2778_fam"/>
    <property type="match status" value="1"/>
</dbReference>
<dbReference type="Gene3D" id="3.90.70.10">
    <property type="entry name" value="Cysteine proteinases"/>
    <property type="match status" value="1"/>
</dbReference>
<dbReference type="Gene3D" id="1.25.40.10">
    <property type="entry name" value="Tetratricopeptide repeat domain"/>
    <property type="match status" value="1"/>
</dbReference>
<dbReference type="InterPro" id="IPR019734">
    <property type="entry name" value="TPR_rpt"/>
</dbReference>
<evidence type="ECO:0000259" key="2">
    <source>
        <dbReference type="Pfam" id="PF13529"/>
    </source>
</evidence>
<organism evidence="3 4">
    <name type="scientific">Sulfuricaulis limicola</name>
    <dbReference type="NCBI Taxonomy" id="1620215"/>
    <lineage>
        <taxon>Bacteria</taxon>
        <taxon>Pseudomonadati</taxon>
        <taxon>Pseudomonadota</taxon>
        <taxon>Gammaproteobacteria</taxon>
        <taxon>Acidiferrobacterales</taxon>
        <taxon>Acidiferrobacteraceae</taxon>
        <taxon>Sulfuricaulis</taxon>
    </lineage>
</organism>
<dbReference type="RefSeq" id="WP_197702637.1">
    <property type="nucleotide sequence ID" value="NZ_AP014879.1"/>
</dbReference>
<evidence type="ECO:0000256" key="1">
    <source>
        <dbReference type="PROSITE-ProRule" id="PRU00339"/>
    </source>
</evidence>
<dbReference type="InterPro" id="IPR011990">
    <property type="entry name" value="TPR-like_helical_dom_sf"/>
</dbReference>
<dbReference type="EMBL" id="AP014879">
    <property type="protein sequence ID" value="BAV34842.1"/>
    <property type="molecule type" value="Genomic_DNA"/>
</dbReference>
<dbReference type="PROSITE" id="PS51257">
    <property type="entry name" value="PROKAR_LIPOPROTEIN"/>
    <property type="match status" value="1"/>
</dbReference>
<dbReference type="InterPro" id="IPR039564">
    <property type="entry name" value="Peptidase_C39-like"/>
</dbReference>
<name>A0A1B4XJ69_9GAMM</name>
<gene>
    <name evidence="3" type="ORF">SCL_2565</name>
</gene>
<keyword evidence="4" id="KW-1185">Reference proteome</keyword>
<evidence type="ECO:0000313" key="3">
    <source>
        <dbReference type="EMBL" id="BAV34842.1"/>
    </source>
</evidence>
<dbReference type="Pfam" id="PF13432">
    <property type="entry name" value="TPR_16"/>
    <property type="match status" value="1"/>
</dbReference>
<feature type="domain" description="Peptidase C39-like" evidence="2">
    <location>
        <begin position="48"/>
        <end position="159"/>
    </location>
</feature>
<accession>A0A1B4XJ69</accession>
<dbReference type="AlphaFoldDB" id="A0A1B4XJ69"/>
<reference evidence="3 4" key="1">
    <citation type="submission" date="2015-05" db="EMBL/GenBank/DDBJ databases">
        <title>Complete genome sequence of a sulfur-oxidizing gammaproteobacterium strain HA5.</title>
        <authorList>
            <person name="Miura A."/>
            <person name="Kojima H."/>
            <person name="Fukui M."/>
        </authorList>
    </citation>
    <scope>NUCLEOTIDE SEQUENCE [LARGE SCALE GENOMIC DNA]</scope>
    <source>
        <strain evidence="3 4">HA5</strain>
    </source>
</reference>
<protein>
    <recommendedName>
        <fullName evidence="2">Peptidase C39-like domain-containing protein</fullName>
    </recommendedName>
</protein>
<dbReference type="SUPFAM" id="SSF48452">
    <property type="entry name" value="TPR-like"/>
    <property type="match status" value="1"/>
</dbReference>